<dbReference type="GO" id="GO:0003824">
    <property type="term" value="F:catalytic activity"/>
    <property type="evidence" value="ECO:0007669"/>
    <property type="project" value="InterPro"/>
</dbReference>
<feature type="transmembrane region" description="Helical" evidence="1">
    <location>
        <begin position="1263"/>
        <end position="1284"/>
    </location>
</feature>
<accession>A0A5A7P5C6</accession>
<feature type="domain" description="UPF0261" evidence="4">
    <location>
        <begin position="643"/>
        <end position="860"/>
    </location>
</feature>
<protein>
    <submittedName>
        <fullName evidence="5">Tm-1 protein</fullName>
    </submittedName>
</protein>
<gene>
    <name evidence="5" type="ORF">STAS_03727</name>
</gene>
<dbReference type="Pfam" id="PF23189">
    <property type="entry name" value="UPF0261_C"/>
    <property type="match status" value="2"/>
</dbReference>
<dbReference type="InterPro" id="IPR013785">
    <property type="entry name" value="Aldolase_TIM"/>
</dbReference>
<name>A0A5A7P5C6_STRAF</name>
<evidence type="ECO:0000259" key="4">
    <source>
        <dbReference type="Pfam" id="PF23189"/>
    </source>
</evidence>
<evidence type="ECO:0000256" key="1">
    <source>
        <dbReference type="SAM" id="Phobius"/>
    </source>
</evidence>
<evidence type="ECO:0000313" key="5">
    <source>
        <dbReference type="EMBL" id="GER27983.1"/>
    </source>
</evidence>
<keyword evidence="1" id="KW-0812">Transmembrane</keyword>
<dbReference type="Gene3D" id="3.40.50.12020">
    <property type="entry name" value="Uncharacterised protein family UPF0261, NN domain"/>
    <property type="match status" value="2"/>
</dbReference>
<dbReference type="InterPro" id="IPR056778">
    <property type="entry name" value="UPF0261_C"/>
</dbReference>
<dbReference type="EMBL" id="BKCP01002224">
    <property type="protein sequence ID" value="GER27983.1"/>
    <property type="molecule type" value="Genomic_DNA"/>
</dbReference>
<keyword evidence="6" id="KW-1185">Reference proteome</keyword>
<organism evidence="5 6">
    <name type="scientific">Striga asiatica</name>
    <name type="common">Asiatic witchweed</name>
    <name type="synonym">Buchnera asiatica</name>
    <dbReference type="NCBI Taxonomy" id="4170"/>
    <lineage>
        <taxon>Eukaryota</taxon>
        <taxon>Viridiplantae</taxon>
        <taxon>Streptophyta</taxon>
        <taxon>Embryophyta</taxon>
        <taxon>Tracheophyta</taxon>
        <taxon>Spermatophyta</taxon>
        <taxon>Magnoliopsida</taxon>
        <taxon>eudicotyledons</taxon>
        <taxon>Gunneridae</taxon>
        <taxon>Pentapetalae</taxon>
        <taxon>asterids</taxon>
        <taxon>lamiids</taxon>
        <taxon>Lamiales</taxon>
        <taxon>Orobanchaceae</taxon>
        <taxon>Buchnereae</taxon>
        <taxon>Striga</taxon>
    </lineage>
</organism>
<dbReference type="CDD" id="cd15488">
    <property type="entry name" value="Tm-1-like"/>
    <property type="match status" value="2"/>
</dbReference>
<dbReference type="SUPFAM" id="SSF51621">
    <property type="entry name" value="Phosphoenolpyruvate/pyruvate domain"/>
    <property type="match status" value="1"/>
</dbReference>
<feature type="domain" description="UPF0261" evidence="4">
    <location>
        <begin position="212"/>
        <end position="425"/>
    </location>
</feature>
<keyword evidence="1" id="KW-0472">Membrane</keyword>
<keyword evidence="1" id="KW-1133">Transmembrane helix</keyword>
<sequence length="1287" mass="139337">MATTEHSTLEVYCVATADTKLQELQFLAESVQSLLHKFRSSFSSLKEVTVTVIDVSSGPKEVTNCSNFKFVSRATVLSAAQLDTILPNDRGEAVGIMNKALDKMLRKSHANGLLTGVIGLGGSGGTSLLSSAFRSLPMGVPKVIVSTMASGDTSHYVGTSDLVLFPSVVDICGVNRVSEIVLTNAAAAFVGMVMGRLTSFDGSVGGCNKVEKAMVGITMYGVTTPCVNVVRERLERGGYECLVFHASGVGGKAMEGLVREGLIQGVLDITTTEVADYIVGGIMACDSFRFDAILEKKLPLVLSVGALDMVALGPKETIPSKFQQRKLHKHNEQITIMRTTMEENKKFAAFIANKLNKSSSQVCVCLPKLGVSAMDALGKAFHDPDATGVLIQQLQCLIETSKDRQVKVFENHINDLEFANALVDSQSAINCISIGIGKKKHHVFCIGTADTKFEELRFLAHSVRSNLQLFSAHPSAKVLVVTVIDVSVSEKEVTNFEDFRFVTRKEVLSCLQQHEALLPDDRGRAIAVMSKALQIFISKYHADRVLAGVIGLGGSGGTSLMSSAFRSLPVGIPKVIVSTVASGQTEPYIGTSDLVLFPSVVDVCGINSVSRAVFSNAGAAFAGMVIGNLEMLKKPTAGDGGEKGTIGITMFGVTTPCVDAVKERLSREGYETLVFHATGVGGRAMEDLVRGGFIQGVLDITTTEVADYIVGGVMACESSRFDSMLEKKIPLVLSIGALDMVNFGPKDTIPSKFQDRKIYEHNDQVTLMRTTVEENKKIAAFIAEKLNKSSSKVCVCLPKMGVSALDAPGKAFYDPDATGALVVEMQRLIETNENREVKVFPHHINDMEFANALVDSFLEISMNLKCNQSPATVEYPQGSESKTLDISSRTIPVSYSLSHFPDAKPETLERRHNILHQLMYRIQEGKPIIGAGAGTGISAKFEEAGGVDLIVVYNSGRFRMAGRGSLAGLLPFADANAVVLDMANEVLPVVKQVPVLAGVCATDPFRRMDFFLKQLESTGFAGVQNFPTVGLFDGNFRQNLEETGMGYSLEVEMISKAHKLGLLTTPYAFNEEEAIEMATAGADIIVAHMGLTMSGSIGAKTAVSIEESVTRVQAIADAARRINPDAIVLCHGGSISGPSDAEYVLKRTKGVNGFYGASSLERLPVEQAITNTLLVEPVKYYATISSFNTLICQKCYTNNEMWDIKFGLFLFIADYRLDTGRIHVNLISTHKDEMNYNCNKQTNPTQYKYTFTESDFEENRIGLLYPILIAFFHMAVLLIPHHLYSKS</sequence>
<dbReference type="InterPro" id="IPR009215">
    <property type="entry name" value="TIM-br_IGPS-like"/>
</dbReference>
<feature type="domain" description="UPF0261" evidence="2">
    <location>
        <begin position="10"/>
        <end position="195"/>
    </location>
</feature>
<evidence type="ECO:0000259" key="2">
    <source>
        <dbReference type="Pfam" id="PF06792"/>
    </source>
</evidence>
<evidence type="ECO:0000313" key="6">
    <source>
        <dbReference type="Proteomes" id="UP000325081"/>
    </source>
</evidence>
<dbReference type="PANTHER" id="PTHR31862">
    <property type="entry name" value="UPF0261 DOMAIN PROTEIN (AFU_ORTHOLOGUE AFUA_1G10120)"/>
    <property type="match status" value="1"/>
</dbReference>
<dbReference type="Gene3D" id="3.20.20.70">
    <property type="entry name" value="Aldolase class I"/>
    <property type="match status" value="1"/>
</dbReference>
<dbReference type="Gene3D" id="3.40.50.12030">
    <property type="entry name" value="Uncharacterised protein family UPF0261, NC domain"/>
    <property type="match status" value="2"/>
</dbReference>
<dbReference type="Proteomes" id="UP000325081">
    <property type="component" value="Unassembled WGS sequence"/>
</dbReference>
<dbReference type="InterPro" id="IPR051353">
    <property type="entry name" value="Tobamovirus_resist_UPF0261"/>
</dbReference>
<evidence type="ECO:0000259" key="3">
    <source>
        <dbReference type="Pfam" id="PF09370"/>
    </source>
</evidence>
<comment type="caution">
    <text evidence="5">The sequence shown here is derived from an EMBL/GenBank/DDBJ whole genome shotgun (WGS) entry which is preliminary data.</text>
</comment>
<feature type="domain" description="UPF0261" evidence="2">
    <location>
        <begin position="442"/>
        <end position="626"/>
    </location>
</feature>
<proteinExistence type="predicted"/>
<dbReference type="Pfam" id="PF09370">
    <property type="entry name" value="PEP_hydrolase"/>
    <property type="match status" value="1"/>
</dbReference>
<dbReference type="NCBIfam" id="NF002674">
    <property type="entry name" value="PRK02399.1-2"/>
    <property type="match status" value="2"/>
</dbReference>
<dbReference type="InterPro" id="IPR044122">
    <property type="entry name" value="UPF0261_N"/>
</dbReference>
<reference evidence="6" key="1">
    <citation type="journal article" date="2019" name="Curr. Biol.">
        <title>Genome Sequence of Striga asiatica Provides Insight into the Evolution of Plant Parasitism.</title>
        <authorList>
            <person name="Yoshida S."/>
            <person name="Kim S."/>
            <person name="Wafula E.K."/>
            <person name="Tanskanen J."/>
            <person name="Kim Y.M."/>
            <person name="Honaas L."/>
            <person name="Yang Z."/>
            <person name="Spallek T."/>
            <person name="Conn C.E."/>
            <person name="Ichihashi Y."/>
            <person name="Cheong K."/>
            <person name="Cui S."/>
            <person name="Der J.P."/>
            <person name="Gundlach H."/>
            <person name="Jiao Y."/>
            <person name="Hori C."/>
            <person name="Ishida J.K."/>
            <person name="Kasahara H."/>
            <person name="Kiba T."/>
            <person name="Kim M.S."/>
            <person name="Koo N."/>
            <person name="Laohavisit A."/>
            <person name="Lee Y.H."/>
            <person name="Lumba S."/>
            <person name="McCourt P."/>
            <person name="Mortimer J.C."/>
            <person name="Mutuku J.M."/>
            <person name="Nomura T."/>
            <person name="Sasaki-Sekimoto Y."/>
            <person name="Seto Y."/>
            <person name="Wang Y."/>
            <person name="Wakatake T."/>
            <person name="Sakakibara H."/>
            <person name="Demura T."/>
            <person name="Yamaguchi S."/>
            <person name="Yoneyama K."/>
            <person name="Manabe R.I."/>
            <person name="Nelson D.C."/>
            <person name="Schulman A.H."/>
            <person name="Timko M.P."/>
            <person name="dePamphilis C.W."/>
            <person name="Choi D."/>
            <person name="Shirasu K."/>
        </authorList>
    </citation>
    <scope>NUCLEOTIDE SEQUENCE [LARGE SCALE GENOMIC DNA]</scope>
    <source>
        <strain evidence="6">cv. UVA1</strain>
    </source>
</reference>
<dbReference type="OrthoDB" id="10264588at2759"/>
<dbReference type="InterPro" id="IPR015813">
    <property type="entry name" value="Pyrv/PenolPyrv_kinase-like_dom"/>
</dbReference>
<dbReference type="Pfam" id="PF06792">
    <property type="entry name" value="UPF0261"/>
    <property type="match status" value="2"/>
</dbReference>
<feature type="domain" description="TIM-barrel" evidence="3">
    <location>
        <begin position="914"/>
        <end position="1172"/>
    </location>
</feature>
<dbReference type="PANTHER" id="PTHR31862:SF1">
    <property type="entry name" value="UPF0261 DOMAIN PROTEIN (AFU_ORTHOLOGUE AFUA_1G10120)"/>
    <property type="match status" value="1"/>
</dbReference>